<organism evidence="1 2">
    <name type="scientific">Kickxella alabastrina</name>
    <dbReference type="NCBI Taxonomy" id="61397"/>
    <lineage>
        <taxon>Eukaryota</taxon>
        <taxon>Fungi</taxon>
        <taxon>Fungi incertae sedis</taxon>
        <taxon>Zoopagomycota</taxon>
        <taxon>Kickxellomycotina</taxon>
        <taxon>Kickxellomycetes</taxon>
        <taxon>Kickxellales</taxon>
        <taxon>Kickxellaceae</taxon>
        <taxon>Kickxella</taxon>
    </lineage>
</organism>
<dbReference type="Proteomes" id="UP001150581">
    <property type="component" value="Unassembled WGS sequence"/>
</dbReference>
<sequence length="718" mass="75779">MRAPTLLAALCAAYFCATKLSLQANAAATTTETSAKRHASTTSRPSHKISRALAPKPSTSHAAARIVQNSKQLRATLREDADTDSLETSSNAEQADDEADADENPEKSALADDSNADTEAKGSDEGEESAAERGSKKAKKAGATVAKVNRVSASPSKSQKAAASKPTKSPVASPVRASNSTASNDDKNGDTGDSSSSSSADTSDNDLGGSGSKKDAKMITIRLSSFQANINKTDAAVPPDNRGFQSYFGSIELGTPPQKFSVVFDTGSSDFWIPSINCDSTACLAHSRFNSSTSDTFITSHLPFSLNYGTGGLMGQVGSDTLRIGDVSVPGVHVGLATHMGKFFRSTHFDGVFGLGFPKLSRTQSKPPIFVMAREGLLEKPVFSFWVKEGRNGQHAGGEVVLGGVNPSRFKGKVRILPLVRKMYWEVELNGLFINDNPVPNLTSQTAIIDTGTSLIVLPAFDADIVNQFLGAVPLYDEYGLYAIDCYKNDKPTVKFGFGGETFAIKPSHYILPVGKDRCVTAFAASTGPDLNRWVIGNSFLRAWHTTFDLERLEIRLAQAVQIEDPAAKEKYSQSVASASASEMVNSQIKRLAQVLGISHLPGVLPEPTNSGSGVDSSKDSSASASSKSSKSNSKPKPTSKEASAPKKAKFDSASSATTKLASKPASKSSKAETGSKSELEPSSASSSPSSSSASRNVNDIGMPIGTGPPHYHHHVHK</sequence>
<name>A0ACC1INB8_9FUNG</name>
<keyword evidence="1" id="KW-0378">Hydrolase</keyword>
<evidence type="ECO:0000313" key="2">
    <source>
        <dbReference type="Proteomes" id="UP001150581"/>
    </source>
</evidence>
<accession>A0ACC1INB8</accession>
<protein>
    <submittedName>
        <fullName evidence="1">Aspartic proteinase</fullName>
        <ecNumber evidence="1">3.4.23.25</ecNumber>
    </submittedName>
</protein>
<keyword evidence="2" id="KW-1185">Reference proteome</keyword>
<dbReference type="EMBL" id="JANBPG010000307">
    <property type="protein sequence ID" value="KAJ1897702.1"/>
    <property type="molecule type" value="Genomic_DNA"/>
</dbReference>
<reference evidence="1" key="1">
    <citation type="submission" date="2022-07" db="EMBL/GenBank/DDBJ databases">
        <title>Phylogenomic reconstructions and comparative analyses of Kickxellomycotina fungi.</title>
        <authorList>
            <person name="Reynolds N.K."/>
            <person name="Stajich J.E."/>
            <person name="Barry K."/>
            <person name="Grigoriev I.V."/>
            <person name="Crous P."/>
            <person name="Smith M.E."/>
        </authorList>
    </citation>
    <scope>NUCLEOTIDE SEQUENCE</scope>
    <source>
        <strain evidence="1">Benny 63K</strain>
    </source>
</reference>
<gene>
    <name evidence="1" type="primary">APR1_3</name>
    <name evidence="1" type="ORF">LPJ66_003209</name>
</gene>
<dbReference type="EC" id="3.4.23.25" evidence="1"/>
<evidence type="ECO:0000313" key="1">
    <source>
        <dbReference type="EMBL" id="KAJ1897702.1"/>
    </source>
</evidence>
<comment type="caution">
    <text evidence="1">The sequence shown here is derived from an EMBL/GenBank/DDBJ whole genome shotgun (WGS) entry which is preliminary data.</text>
</comment>
<proteinExistence type="predicted"/>